<dbReference type="Gene3D" id="2.170.120.30">
    <property type="match status" value="2"/>
</dbReference>
<evidence type="ECO:0000313" key="1">
    <source>
        <dbReference type="EMBL" id="MFD2639567.1"/>
    </source>
</evidence>
<dbReference type="PANTHER" id="PTHR37804">
    <property type="entry name" value="CDAA REGULATORY PROTEIN CDAR"/>
    <property type="match status" value="1"/>
</dbReference>
<dbReference type="Proteomes" id="UP001597452">
    <property type="component" value="Unassembled WGS sequence"/>
</dbReference>
<comment type="caution">
    <text evidence="1">The sequence shown here is derived from an EMBL/GenBank/DDBJ whole genome shotgun (WGS) entry which is preliminary data.</text>
</comment>
<keyword evidence="2" id="KW-1185">Reference proteome</keyword>
<dbReference type="InterPro" id="IPR053154">
    <property type="entry name" value="c-di-AMP_regulator"/>
</dbReference>
<dbReference type="PANTHER" id="PTHR37804:SF1">
    <property type="entry name" value="CDAA REGULATORY PROTEIN CDAR"/>
    <property type="match status" value="1"/>
</dbReference>
<accession>A0ABW5QCZ8</accession>
<protein>
    <submittedName>
        <fullName evidence="1">YbbR-like domain-containing protein</fullName>
    </submittedName>
</protein>
<dbReference type="InterPro" id="IPR012505">
    <property type="entry name" value="YbbR"/>
</dbReference>
<dbReference type="Pfam" id="PF07949">
    <property type="entry name" value="YbbR"/>
    <property type="match status" value="3"/>
</dbReference>
<dbReference type="EMBL" id="JBHUMZ010000025">
    <property type="protein sequence ID" value="MFD2639567.1"/>
    <property type="molecule type" value="Genomic_DNA"/>
</dbReference>
<proteinExistence type="predicted"/>
<name>A0ABW5QCZ8_9BACI</name>
<evidence type="ECO:0000313" key="2">
    <source>
        <dbReference type="Proteomes" id="UP001597452"/>
    </source>
</evidence>
<organism evidence="1 2">
    <name type="scientific">Piscibacillus salipiscarius</name>
    <dbReference type="NCBI Taxonomy" id="299480"/>
    <lineage>
        <taxon>Bacteria</taxon>
        <taxon>Bacillati</taxon>
        <taxon>Bacillota</taxon>
        <taxon>Bacilli</taxon>
        <taxon>Bacillales</taxon>
        <taxon>Bacillaceae</taxon>
        <taxon>Piscibacillus</taxon>
    </lineage>
</organism>
<gene>
    <name evidence="1" type="ORF">ACFSW4_11870</name>
</gene>
<sequence>MDKWIKSPWFTRIVSLFLALLLYLTVSIDENASQSQESFFFPQGTTEAETMENVALQVELDEGRHVVRGVPDTVEVSIEGPVGVVTQAVRQRNFDVFIDLNGLKPGTHEVDVQHNGLSSQLNVVIQPQTVEVTIEERSSIKQQVELEFVGRNGTDLSEVFASEPTIDPKEVEVSGPKSEIEKIGIVKAIVNFEDLTEDGNANNIPVKVYDSQGNELNVYINPSTVNVEADVSMADKRLPIETETTGKLSENLVLENIKVTPVTATMYGSNEALDGIDQIDPIMVDLSEISETTTIEHQLETPNGVRKVEPETIEVEVVVENAEERELTELDIEVENLAEGKDITFVEPEEPLIDVTFIGKASDLEELSKEDVRVWIDVSETIEGEVYKDINIEAPDGIRYKTETERVRVRVE</sequence>
<dbReference type="RefSeq" id="WP_377329497.1">
    <property type="nucleotide sequence ID" value="NZ_JBHUMZ010000025.1"/>
</dbReference>
<dbReference type="Gene3D" id="2.170.120.40">
    <property type="entry name" value="YbbR-like domain"/>
    <property type="match status" value="2"/>
</dbReference>
<reference evidence="2" key="1">
    <citation type="journal article" date="2019" name="Int. J. Syst. Evol. Microbiol.">
        <title>The Global Catalogue of Microorganisms (GCM) 10K type strain sequencing project: providing services to taxonomists for standard genome sequencing and annotation.</title>
        <authorList>
            <consortium name="The Broad Institute Genomics Platform"/>
            <consortium name="The Broad Institute Genome Sequencing Center for Infectious Disease"/>
            <person name="Wu L."/>
            <person name="Ma J."/>
        </authorList>
    </citation>
    <scope>NUCLEOTIDE SEQUENCE [LARGE SCALE GENOMIC DNA]</scope>
    <source>
        <strain evidence="2">TISTR 1571</strain>
    </source>
</reference>